<comment type="caution">
    <text evidence="1">The sequence shown here is derived from an EMBL/GenBank/DDBJ whole genome shotgun (WGS) entry which is preliminary data.</text>
</comment>
<reference evidence="1 2" key="1">
    <citation type="submission" date="2020-08" db="EMBL/GenBank/DDBJ databases">
        <title>Genomic Encyclopedia of Type Strains, Phase IV (KMG-V): Genome sequencing to study the core and pangenomes of soil and plant-associated prokaryotes.</title>
        <authorList>
            <person name="Whitman W."/>
        </authorList>
    </citation>
    <scope>NUCLEOTIDE SEQUENCE [LARGE SCALE GENOMIC DNA]</scope>
    <source>
        <strain evidence="1 2">M2T3</strain>
    </source>
</reference>
<dbReference type="Proteomes" id="UP000521017">
    <property type="component" value="Unassembled WGS sequence"/>
</dbReference>
<name>A0A7X0MKS0_9SPHI</name>
<accession>A0A7X0MKS0</accession>
<dbReference type="RefSeq" id="WP_184626345.1">
    <property type="nucleotide sequence ID" value="NZ_JACHCC010000008.1"/>
</dbReference>
<proteinExistence type="predicted"/>
<gene>
    <name evidence="1" type="ORF">HDF25_003168</name>
</gene>
<evidence type="ECO:0000313" key="2">
    <source>
        <dbReference type="Proteomes" id="UP000521017"/>
    </source>
</evidence>
<dbReference type="EMBL" id="JACHCC010000008">
    <property type="protein sequence ID" value="MBB6501005.1"/>
    <property type="molecule type" value="Genomic_DNA"/>
</dbReference>
<organism evidence="1 2">
    <name type="scientific">Pedobacter cryoconitis</name>
    <dbReference type="NCBI Taxonomy" id="188932"/>
    <lineage>
        <taxon>Bacteria</taxon>
        <taxon>Pseudomonadati</taxon>
        <taxon>Bacteroidota</taxon>
        <taxon>Sphingobacteriia</taxon>
        <taxon>Sphingobacteriales</taxon>
        <taxon>Sphingobacteriaceae</taxon>
        <taxon>Pedobacter</taxon>
    </lineage>
</organism>
<evidence type="ECO:0000313" key="1">
    <source>
        <dbReference type="EMBL" id="MBB6501005.1"/>
    </source>
</evidence>
<sequence length="51" mass="5672">MNTHLLTLKSSLILFILLNSNLVSSQTKPVFDVPSWQAPYQLSLDGWGIAI</sequence>
<protein>
    <submittedName>
        <fullName evidence="1">Uncharacterized protein</fullName>
    </submittedName>
</protein>
<dbReference type="AlphaFoldDB" id="A0A7X0MKS0"/>